<proteinExistence type="predicted"/>
<protein>
    <submittedName>
        <fullName evidence="1">Uncharacterized protein</fullName>
    </submittedName>
</protein>
<dbReference type="EMBL" id="WNDV01000001">
    <property type="protein sequence ID" value="KAF1040503.1"/>
    <property type="molecule type" value="Genomic_DNA"/>
</dbReference>
<dbReference type="Proteomes" id="UP000467522">
    <property type="component" value="Unassembled WGS sequence"/>
</dbReference>
<dbReference type="AlphaFoldDB" id="A0A833PZ98"/>
<sequence length="200" mass="22078">MDFPIGFKHLASLNHALALQIIEIPALGIPDLSDMMSARATRRANRNDYAASALVENVYALTSNHTRKSRSGFTGPGPLLCPITDRLRQHRRESIEMCGRKLNLAITISSSIEYQGFLSPHQADGIRILVSPLGKQSHVGCPIESQKDQISSQVRVLRRVTPPVVPRSLGIKLCRMSTDARILIVRAGPAQQSDRYQSET</sequence>
<comment type="caution">
    <text evidence="1">The sequence shown here is derived from an EMBL/GenBank/DDBJ whole genome shotgun (WGS) entry which is preliminary data.</text>
</comment>
<gene>
    <name evidence="1" type="ORF">GAK33_00120</name>
</gene>
<evidence type="ECO:0000313" key="2">
    <source>
        <dbReference type="Proteomes" id="UP000467522"/>
    </source>
</evidence>
<name>A0A833PZ98_BURL3</name>
<accession>A0A833PZ98</accession>
<organism evidence="1 2">
    <name type="scientific">Burkholderia lata (strain ATCC 17760 / DSM 23089 / LMG 22485 / NCIMB 9086 / R18194 / 383)</name>
    <dbReference type="NCBI Taxonomy" id="482957"/>
    <lineage>
        <taxon>Bacteria</taxon>
        <taxon>Pseudomonadati</taxon>
        <taxon>Pseudomonadota</taxon>
        <taxon>Betaproteobacteria</taxon>
        <taxon>Burkholderiales</taxon>
        <taxon>Burkholderiaceae</taxon>
        <taxon>Burkholderia</taxon>
        <taxon>Burkholderia cepacia complex</taxon>
    </lineage>
</organism>
<reference evidence="2" key="1">
    <citation type="journal article" date="2020" name="MBio">
        <title>Horizontal gene transfer to a defensive symbiont with a reduced genome amongst a multipartite beetle microbiome.</title>
        <authorList>
            <person name="Waterworth S.C."/>
            <person name="Florez L.V."/>
            <person name="Rees E.R."/>
            <person name="Hertweck C."/>
            <person name="Kaltenpoth M."/>
            <person name="Kwan J.C."/>
        </authorList>
    </citation>
    <scope>NUCLEOTIDE SEQUENCE [LARGE SCALE GENOMIC DNA]</scope>
</reference>
<evidence type="ECO:0000313" key="1">
    <source>
        <dbReference type="EMBL" id="KAF1040503.1"/>
    </source>
</evidence>